<accession>A0ABM0GJV6</accession>
<keyword evidence="2" id="KW-0479">Metal-binding</keyword>
<dbReference type="SMART" id="SM00702">
    <property type="entry name" value="P4Hc"/>
    <property type="match status" value="1"/>
</dbReference>
<dbReference type="InterPro" id="IPR044862">
    <property type="entry name" value="Pro_4_hyd_alph_FE2OG_OXY"/>
</dbReference>
<name>A0ABM0GJV6_SACKO</name>
<keyword evidence="4" id="KW-0862">Zinc</keyword>
<dbReference type="Gene3D" id="2.60.120.620">
    <property type="entry name" value="q2cbj1_9rhob like domain"/>
    <property type="match status" value="1"/>
</dbReference>
<evidence type="ECO:0000256" key="5">
    <source>
        <dbReference type="ARBA" id="ARBA00022896"/>
    </source>
</evidence>
<dbReference type="RefSeq" id="XP_002731455.2">
    <property type="nucleotide sequence ID" value="XM_002731409.2"/>
</dbReference>
<evidence type="ECO:0000313" key="15">
    <source>
        <dbReference type="Proteomes" id="UP000694865"/>
    </source>
</evidence>
<evidence type="ECO:0000256" key="7">
    <source>
        <dbReference type="ARBA" id="ARBA00023002"/>
    </source>
</evidence>
<dbReference type="InterPro" id="IPR002893">
    <property type="entry name" value="Znf_MYND"/>
</dbReference>
<evidence type="ECO:0000256" key="10">
    <source>
        <dbReference type="ARBA" id="ARBA00049134"/>
    </source>
</evidence>
<evidence type="ECO:0000256" key="12">
    <source>
        <dbReference type="SAM" id="MobiDB-lite"/>
    </source>
</evidence>
<dbReference type="PANTHER" id="PTHR12907">
    <property type="entry name" value="EGL NINE HOMOLOG-RELATED"/>
    <property type="match status" value="1"/>
</dbReference>
<evidence type="ECO:0000256" key="8">
    <source>
        <dbReference type="ARBA" id="ARBA00023004"/>
    </source>
</evidence>
<gene>
    <name evidence="16" type="primary">LOC100369706</name>
</gene>
<evidence type="ECO:0000256" key="6">
    <source>
        <dbReference type="ARBA" id="ARBA00022964"/>
    </source>
</evidence>
<dbReference type="Pfam" id="PF13640">
    <property type="entry name" value="2OG-FeII_Oxy_3"/>
    <property type="match status" value="1"/>
</dbReference>
<keyword evidence="6" id="KW-0223">Dioxygenase</keyword>
<organism evidence="15 16">
    <name type="scientific">Saccoglossus kowalevskii</name>
    <name type="common">Acorn worm</name>
    <dbReference type="NCBI Taxonomy" id="10224"/>
    <lineage>
        <taxon>Eukaryota</taxon>
        <taxon>Metazoa</taxon>
        <taxon>Hemichordata</taxon>
        <taxon>Enteropneusta</taxon>
        <taxon>Harrimaniidae</taxon>
        <taxon>Saccoglossus</taxon>
    </lineage>
</organism>
<keyword evidence="7" id="KW-0560">Oxidoreductase</keyword>
<dbReference type="PANTHER" id="PTHR12907:SF26">
    <property type="entry name" value="HIF PROLYL HYDROXYLASE, ISOFORM C"/>
    <property type="match status" value="1"/>
</dbReference>
<dbReference type="PROSITE" id="PS51471">
    <property type="entry name" value="FE2OG_OXY"/>
    <property type="match status" value="1"/>
</dbReference>
<feature type="domain" description="Fe2OG dioxygenase" evidence="14">
    <location>
        <begin position="265"/>
        <end position="369"/>
    </location>
</feature>
<evidence type="ECO:0000313" key="16">
    <source>
        <dbReference type="RefSeq" id="XP_002731455.2"/>
    </source>
</evidence>
<evidence type="ECO:0000256" key="3">
    <source>
        <dbReference type="ARBA" id="ARBA00022771"/>
    </source>
</evidence>
<feature type="region of interest" description="Disordered" evidence="12">
    <location>
        <begin position="387"/>
        <end position="420"/>
    </location>
</feature>
<evidence type="ECO:0000256" key="2">
    <source>
        <dbReference type="ARBA" id="ARBA00022723"/>
    </source>
</evidence>
<keyword evidence="3 11" id="KW-0863">Zinc-finger</keyword>
<evidence type="ECO:0000259" key="14">
    <source>
        <dbReference type="PROSITE" id="PS51471"/>
    </source>
</evidence>
<keyword evidence="5" id="KW-0847">Vitamin C</keyword>
<dbReference type="EC" id="1.14.11.29" evidence="9"/>
<dbReference type="GeneID" id="100369706"/>
<evidence type="ECO:0000256" key="4">
    <source>
        <dbReference type="ARBA" id="ARBA00022833"/>
    </source>
</evidence>
<dbReference type="SUPFAM" id="SSF144232">
    <property type="entry name" value="HIT/MYND zinc finger-like"/>
    <property type="match status" value="1"/>
</dbReference>
<dbReference type="Gene3D" id="6.10.140.2220">
    <property type="match status" value="1"/>
</dbReference>
<protein>
    <recommendedName>
        <fullName evidence="9">hypoxia-inducible factor-proline dioxygenase</fullName>
        <ecNumber evidence="9">1.14.11.29</ecNumber>
    </recommendedName>
</protein>
<dbReference type="Pfam" id="PF01753">
    <property type="entry name" value="zf-MYND"/>
    <property type="match status" value="1"/>
</dbReference>
<sequence length="420" mass="47530">MDNLMLCSRCRDTWYCCREHQKTHWKTHKKECGPKNPFILGTSASSVDSYSAITTTPYNIINDCQTADHPINIVNNRQLPRSSELGGFVHDVQYSSQAPAEFIAAGSNEIGFHRSPSYNLTPIDIIDSQSNCYRSDAGDCGGLNMGLSRTPPGPGTYMDQHGRTKQFRELSDYVAKCMNQHGICVVDNFLGDMPGEEILKEVQDLQSRGTFQDGQLVSSKGVQSSQNIRGDQITWVDGTEPGSKAISYLVSSMDTLLMYCGQRLKPVSIRGRTKAMVACYPGSGKGYVRHVDNPNEDGRCITCIYYLNKGWDSRETGGLLRIYPEGRSEVANIEPIFDRLLFFWSDRRNPHEVLPAYAIRYAITVWYFDTGERLRAKQRYRLPVESEKHPKWTPQHHPLPVTNEVPHPPEWSARYMNDNT</sequence>
<keyword evidence="15" id="KW-1185">Reference proteome</keyword>
<dbReference type="InterPro" id="IPR006620">
    <property type="entry name" value="Pro_4_hyd_alph"/>
</dbReference>
<evidence type="ECO:0000256" key="11">
    <source>
        <dbReference type="PROSITE-ProRule" id="PRU00134"/>
    </source>
</evidence>
<proteinExistence type="predicted"/>
<keyword evidence="8" id="KW-0408">Iron</keyword>
<dbReference type="InterPro" id="IPR051559">
    <property type="entry name" value="HIF_prolyl_hydroxylases"/>
</dbReference>
<comment type="cofactor">
    <cofactor evidence="1">
        <name>L-ascorbate</name>
        <dbReference type="ChEBI" id="CHEBI:38290"/>
    </cofactor>
</comment>
<dbReference type="PROSITE" id="PS50865">
    <property type="entry name" value="ZF_MYND_2"/>
    <property type="match status" value="1"/>
</dbReference>
<reference evidence="16" key="1">
    <citation type="submission" date="2025-08" db="UniProtKB">
        <authorList>
            <consortium name="RefSeq"/>
        </authorList>
    </citation>
    <scope>IDENTIFICATION</scope>
    <source>
        <tissue evidence="16">Testes</tissue>
    </source>
</reference>
<dbReference type="InterPro" id="IPR005123">
    <property type="entry name" value="Oxoglu/Fe-dep_dioxygenase_dom"/>
</dbReference>
<comment type="catalytic activity">
    <reaction evidence="10">
        <text>L-prolyl-[hypoxia-inducible factor alpha subunit] + 2-oxoglutarate + O2 = trans-4-hydroxy-L-prolyl-[hypoxia-inducible factor alpha subunit] + succinate + CO2</text>
        <dbReference type="Rhea" id="RHEA:48400"/>
        <dbReference type="Rhea" id="RHEA-COMP:12093"/>
        <dbReference type="Rhea" id="RHEA-COMP:12094"/>
        <dbReference type="ChEBI" id="CHEBI:15379"/>
        <dbReference type="ChEBI" id="CHEBI:16526"/>
        <dbReference type="ChEBI" id="CHEBI:16810"/>
        <dbReference type="ChEBI" id="CHEBI:30031"/>
        <dbReference type="ChEBI" id="CHEBI:50342"/>
        <dbReference type="ChEBI" id="CHEBI:61965"/>
        <dbReference type="EC" id="1.14.11.29"/>
    </reaction>
</comment>
<evidence type="ECO:0000256" key="1">
    <source>
        <dbReference type="ARBA" id="ARBA00001961"/>
    </source>
</evidence>
<feature type="domain" description="MYND-type" evidence="13">
    <location>
        <begin position="1"/>
        <end position="32"/>
    </location>
</feature>
<dbReference type="Proteomes" id="UP000694865">
    <property type="component" value="Unplaced"/>
</dbReference>
<evidence type="ECO:0000256" key="9">
    <source>
        <dbReference type="ARBA" id="ARBA00039004"/>
    </source>
</evidence>
<evidence type="ECO:0000259" key="13">
    <source>
        <dbReference type="PROSITE" id="PS50865"/>
    </source>
</evidence>